<dbReference type="Proteomes" id="UP000678393">
    <property type="component" value="Unassembled WGS sequence"/>
</dbReference>
<evidence type="ECO:0000313" key="5">
    <source>
        <dbReference type="Proteomes" id="UP000678393"/>
    </source>
</evidence>
<protein>
    <submittedName>
        <fullName evidence="4">Uncharacterized protein</fullName>
    </submittedName>
</protein>
<dbReference type="InterPro" id="IPR036770">
    <property type="entry name" value="Ankyrin_rpt-contain_sf"/>
</dbReference>
<accession>A0A8S3ZUS5</accession>
<dbReference type="PANTHER" id="PTHR24198">
    <property type="entry name" value="ANKYRIN REPEAT AND PROTEIN KINASE DOMAIN-CONTAINING PROTEIN"/>
    <property type="match status" value="1"/>
</dbReference>
<comment type="caution">
    <text evidence="4">The sequence shown here is derived from an EMBL/GenBank/DDBJ whole genome shotgun (WGS) entry which is preliminary data.</text>
</comment>
<dbReference type="SUPFAM" id="SSF48403">
    <property type="entry name" value="Ankyrin repeat"/>
    <property type="match status" value="1"/>
</dbReference>
<evidence type="ECO:0000256" key="1">
    <source>
        <dbReference type="ARBA" id="ARBA00022737"/>
    </source>
</evidence>
<dbReference type="PANTHER" id="PTHR24198:SF165">
    <property type="entry name" value="ANKYRIN REPEAT-CONTAINING PROTEIN-RELATED"/>
    <property type="match status" value="1"/>
</dbReference>
<dbReference type="AlphaFoldDB" id="A0A8S3ZUS5"/>
<reference evidence="4" key="1">
    <citation type="submission" date="2021-04" db="EMBL/GenBank/DDBJ databases">
        <authorList>
            <consortium name="Molecular Ecology Group"/>
        </authorList>
    </citation>
    <scope>NUCLEOTIDE SEQUENCE</scope>
</reference>
<dbReference type="Pfam" id="PF12796">
    <property type="entry name" value="Ank_2"/>
    <property type="match status" value="2"/>
</dbReference>
<feature type="repeat" description="ANK" evidence="3">
    <location>
        <begin position="32"/>
        <end position="61"/>
    </location>
</feature>
<dbReference type="OrthoDB" id="341259at2759"/>
<dbReference type="PROSITE" id="PS50088">
    <property type="entry name" value="ANK_REPEAT"/>
    <property type="match status" value="1"/>
</dbReference>
<evidence type="ECO:0000256" key="3">
    <source>
        <dbReference type="PROSITE-ProRule" id="PRU00023"/>
    </source>
</evidence>
<dbReference type="InterPro" id="IPR002110">
    <property type="entry name" value="Ankyrin_rpt"/>
</dbReference>
<dbReference type="Gene3D" id="1.25.40.20">
    <property type="entry name" value="Ankyrin repeat-containing domain"/>
    <property type="match status" value="2"/>
</dbReference>
<keyword evidence="2 3" id="KW-0040">ANK repeat</keyword>
<gene>
    <name evidence="4" type="ORF">CUNI_LOCUS17258</name>
</gene>
<keyword evidence="5" id="KW-1185">Reference proteome</keyword>
<evidence type="ECO:0000256" key="2">
    <source>
        <dbReference type="ARBA" id="ARBA00023043"/>
    </source>
</evidence>
<name>A0A8S3ZUS5_9EUPU</name>
<organism evidence="4 5">
    <name type="scientific">Candidula unifasciata</name>
    <dbReference type="NCBI Taxonomy" id="100452"/>
    <lineage>
        <taxon>Eukaryota</taxon>
        <taxon>Metazoa</taxon>
        <taxon>Spiralia</taxon>
        <taxon>Lophotrochozoa</taxon>
        <taxon>Mollusca</taxon>
        <taxon>Gastropoda</taxon>
        <taxon>Heterobranchia</taxon>
        <taxon>Euthyneura</taxon>
        <taxon>Panpulmonata</taxon>
        <taxon>Eupulmonata</taxon>
        <taxon>Stylommatophora</taxon>
        <taxon>Helicina</taxon>
        <taxon>Helicoidea</taxon>
        <taxon>Geomitridae</taxon>
        <taxon>Candidula</taxon>
    </lineage>
</organism>
<proteinExistence type="predicted"/>
<dbReference type="PROSITE" id="PS50297">
    <property type="entry name" value="ANK_REP_REGION"/>
    <property type="match status" value="1"/>
</dbReference>
<sequence>PLHLLSELPKEGISSLPSMPGFYEALNLQNKNQETALDIAVKNENLDAVKFLVSHGADVNIFCLSSQKGTGSKAVHRNETVQQTALHEAVELGNKEIVKVLLTSQNVKVDARRPDSGLTPLMLALQLHRQSDRREIISELINHQASLHLHDTIQGKTPLMLAIQSRDVSLVEAILQQVGAEEARRLVSVRAKKDMTCLHFAAELRLESSLKKRLLRCIIVAGGDPSAKNSEGETPRDWAKTEINEVLQNLARLFNP</sequence>
<dbReference type="Pfam" id="PF00023">
    <property type="entry name" value="Ank"/>
    <property type="match status" value="1"/>
</dbReference>
<feature type="non-terminal residue" evidence="4">
    <location>
        <position position="1"/>
    </location>
</feature>
<evidence type="ECO:0000313" key="4">
    <source>
        <dbReference type="EMBL" id="CAG5131700.1"/>
    </source>
</evidence>
<dbReference type="EMBL" id="CAJHNH020004802">
    <property type="protein sequence ID" value="CAG5131700.1"/>
    <property type="molecule type" value="Genomic_DNA"/>
</dbReference>
<dbReference type="SMART" id="SM00248">
    <property type="entry name" value="ANK"/>
    <property type="match status" value="5"/>
</dbReference>
<keyword evidence="1" id="KW-0677">Repeat</keyword>